<protein>
    <recommendedName>
        <fullName evidence="2">histidine kinase</fullName>
        <ecNumber evidence="2">2.7.13.3</ecNumber>
    </recommendedName>
</protein>
<evidence type="ECO:0000256" key="2">
    <source>
        <dbReference type="ARBA" id="ARBA00012438"/>
    </source>
</evidence>
<proteinExistence type="predicted"/>
<dbReference type="Pfam" id="PF00989">
    <property type="entry name" value="PAS"/>
    <property type="match status" value="1"/>
</dbReference>
<dbReference type="CDD" id="cd00082">
    <property type="entry name" value="HisKA"/>
    <property type="match status" value="1"/>
</dbReference>
<feature type="domain" description="PAC" evidence="8">
    <location>
        <begin position="353"/>
        <end position="405"/>
    </location>
</feature>
<dbReference type="PROSITE" id="PS50109">
    <property type="entry name" value="HIS_KIN"/>
    <property type="match status" value="1"/>
</dbReference>
<dbReference type="InterPro" id="IPR013656">
    <property type="entry name" value="PAS_4"/>
</dbReference>
<gene>
    <name evidence="9" type="ORF">JFN91_08590</name>
</gene>
<keyword evidence="5" id="KW-0418">Kinase</keyword>
<dbReference type="Proteomes" id="UP000614714">
    <property type="component" value="Unassembled WGS sequence"/>
</dbReference>
<dbReference type="SUPFAM" id="SSF55874">
    <property type="entry name" value="ATPase domain of HSP90 chaperone/DNA topoisomerase II/histidine kinase"/>
    <property type="match status" value="1"/>
</dbReference>
<feature type="domain" description="PAC" evidence="8">
    <location>
        <begin position="215"/>
        <end position="265"/>
    </location>
</feature>
<dbReference type="Gene3D" id="1.10.287.130">
    <property type="match status" value="1"/>
</dbReference>
<feature type="domain" description="PAC" evidence="8">
    <location>
        <begin position="615"/>
        <end position="667"/>
    </location>
</feature>
<dbReference type="NCBIfam" id="TIGR00229">
    <property type="entry name" value="sensory_box"/>
    <property type="match status" value="6"/>
</dbReference>
<dbReference type="Pfam" id="PF08448">
    <property type="entry name" value="PAS_4"/>
    <property type="match status" value="3"/>
</dbReference>
<organism evidence="9 10">
    <name type="scientific">Geomonas anaerohicana</name>
    <dbReference type="NCBI Taxonomy" id="2798583"/>
    <lineage>
        <taxon>Bacteria</taxon>
        <taxon>Pseudomonadati</taxon>
        <taxon>Thermodesulfobacteriota</taxon>
        <taxon>Desulfuromonadia</taxon>
        <taxon>Geobacterales</taxon>
        <taxon>Geobacteraceae</taxon>
        <taxon>Geomonas</taxon>
    </lineage>
</organism>
<dbReference type="PROSITE" id="PS50113">
    <property type="entry name" value="PAC"/>
    <property type="match status" value="6"/>
</dbReference>
<feature type="domain" description="PAS" evidence="7">
    <location>
        <begin position="668"/>
        <end position="740"/>
    </location>
</feature>
<dbReference type="PANTHER" id="PTHR43304">
    <property type="entry name" value="PHYTOCHROME-LIKE PROTEIN CPH1"/>
    <property type="match status" value="1"/>
</dbReference>
<dbReference type="InterPro" id="IPR001610">
    <property type="entry name" value="PAC"/>
</dbReference>
<keyword evidence="4" id="KW-0808">Transferase</keyword>
<evidence type="ECO:0000313" key="9">
    <source>
        <dbReference type="EMBL" id="MBJ6750268.1"/>
    </source>
</evidence>
<dbReference type="Gene3D" id="3.30.565.10">
    <property type="entry name" value="Histidine kinase-like ATPase, C-terminal domain"/>
    <property type="match status" value="1"/>
</dbReference>
<dbReference type="InterPro" id="IPR013767">
    <property type="entry name" value="PAS_fold"/>
</dbReference>
<dbReference type="SMART" id="SM00086">
    <property type="entry name" value="PAC"/>
    <property type="match status" value="5"/>
</dbReference>
<dbReference type="InterPro" id="IPR004358">
    <property type="entry name" value="Sig_transdc_His_kin-like_C"/>
</dbReference>
<dbReference type="InterPro" id="IPR035965">
    <property type="entry name" value="PAS-like_dom_sf"/>
</dbReference>
<dbReference type="SMART" id="SM00387">
    <property type="entry name" value="HATPase_c"/>
    <property type="match status" value="1"/>
</dbReference>
<dbReference type="Pfam" id="PF08447">
    <property type="entry name" value="PAS_3"/>
    <property type="match status" value="3"/>
</dbReference>
<feature type="domain" description="PAS" evidence="7">
    <location>
        <begin position="16"/>
        <end position="86"/>
    </location>
</feature>
<dbReference type="PROSITE" id="PS50112">
    <property type="entry name" value="PAS"/>
    <property type="match status" value="5"/>
</dbReference>
<comment type="catalytic activity">
    <reaction evidence="1">
        <text>ATP + protein L-histidine = ADP + protein N-phospho-L-histidine.</text>
        <dbReference type="EC" id="2.7.13.3"/>
    </reaction>
</comment>
<dbReference type="PRINTS" id="PR00344">
    <property type="entry name" value="BCTRLSENSOR"/>
</dbReference>
<dbReference type="PANTHER" id="PTHR43304:SF1">
    <property type="entry name" value="PAC DOMAIN-CONTAINING PROTEIN"/>
    <property type="match status" value="1"/>
</dbReference>
<evidence type="ECO:0000256" key="3">
    <source>
        <dbReference type="ARBA" id="ARBA00022553"/>
    </source>
</evidence>
<evidence type="ECO:0000313" key="10">
    <source>
        <dbReference type="Proteomes" id="UP000614714"/>
    </source>
</evidence>
<dbReference type="CDD" id="cd00130">
    <property type="entry name" value="PAS"/>
    <property type="match status" value="5"/>
</dbReference>
<dbReference type="Gene3D" id="3.30.450.20">
    <property type="entry name" value="PAS domain"/>
    <property type="match status" value="7"/>
</dbReference>
<evidence type="ECO:0000259" key="6">
    <source>
        <dbReference type="PROSITE" id="PS50109"/>
    </source>
</evidence>
<dbReference type="InterPro" id="IPR013655">
    <property type="entry name" value="PAS_fold_3"/>
</dbReference>
<feature type="domain" description="Histidine kinase" evidence="6">
    <location>
        <begin position="956"/>
        <end position="1167"/>
    </location>
</feature>
<keyword evidence="10" id="KW-1185">Reference proteome</keyword>
<evidence type="ECO:0000259" key="8">
    <source>
        <dbReference type="PROSITE" id="PS50113"/>
    </source>
</evidence>
<reference evidence="9 10" key="1">
    <citation type="submission" date="2020-12" db="EMBL/GenBank/DDBJ databases">
        <title>Geomonas sp. Red421, isolated from paddy soil.</title>
        <authorList>
            <person name="Xu Z."/>
            <person name="Zhang Z."/>
            <person name="Masuda Y."/>
            <person name="Itoh H."/>
            <person name="Senoo K."/>
        </authorList>
    </citation>
    <scope>NUCLEOTIDE SEQUENCE [LARGE SCALE GENOMIC DNA]</scope>
    <source>
        <strain evidence="9 10">Red421</strain>
    </source>
</reference>
<feature type="domain" description="PAC" evidence="8">
    <location>
        <begin position="89"/>
        <end position="141"/>
    </location>
</feature>
<dbReference type="InterPro" id="IPR052162">
    <property type="entry name" value="Sensor_kinase/Photoreceptor"/>
</dbReference>
<feature type="domain" description="PAC" evidence="8">
    <location>
        <begin position="484"/>
        <end position="535"/>
    </location>
</feature>
<evidence type="ECO:0000256" key="1">
    <source>
        <dbReference type="ARBA" id="ARBA00000085"/>
    </source>
</evidence>
<dbReference type="SUPFAM" id="SSF55785">
    <property type="entry name" value="PYP-like sensor domain (PAS domain)"/>
    <property type="match status" value="7"/>
</dbReference>
<feature type="domain" description="PAC" evidence="8">
    <location>
        <begin position="870"/>
        <end position="922"/>
    </location>
</feature>
<dbReference type="InterPro" id="IPR000014">
    <property type="entry name" value="PAS"/>
</dbReference>
<dbReference type="SMART" id="SM00091">
    <property type="entry name" value="PAS"/>
    <property type="match status" value="7"/>
</dbReference>
<feature type="domain" description="PAS" evidence="7">
    <location>
        <begin position="794"/>
        <end position="865"/>
    </location>
</feature>
<dbReference type="InterPro" id="IPR005467">
    <property type="entry name" value="His_kinase_dom"/>
</dbReference>
<dbReference type="EMBL" id="JAEMHL010000003">
    <property type="protein sequence ID" value="MBJ6750268.1"/>
    <property type="molecule type" value="Genomic_DNA"/>
</dbReference>
<dbReference type="EC" id="2.7.13.3" evidence="2"/>
<dbReference type="RefSeq" id="WP_199388783.1">
    <property type="nucleotide sequence ID" value="NZ_JAEMHL010000003.1"/>
</dbReference>
<feature type="domain" description="PAS" evidence="7">
    <location>
        <begin position="536"/>
        <end position="612"/>
    </location>
</feature>
<evidence type="ECO:0000256" key="5">
    <source>
        <dbReference type="ARBA" id="ARBA00022777"/>
    </source>
</evidence>
<dbReference type="InterPro" id="IPR036097">
    <property type="entry name" value="HisK_dim/P_sf"/>
</dbReference>
<feature type="domain" description="PAS" evidence="7">
    <location>
        <begin position="142"/>
        <end position="212"/>
    </location>
</feature>
<dbReference type="InterPro" id="IPR036890">
    <property type="entry name" value="HATPase_C_sf"/>
</dbReference>
<dbReference type="Gene3D" id="2.10.70.100">
    <property type="match status" value="1"/>
</dbReference>
<evidence type="ECO:0000259" key="7">
    <source>
        <dbReference type="PROSITE" id="PS50112"/>
    </source>
</evidence>
<comment type="caution">
    <text evidence="9">The sequence shown here is derived from an EMBL/GenBank/DDBJ whole genome shotgun (WGS) entry which is preliminary data.</text>
</comment>
<dbReference type="InterPro" id="IPR003594">
    <property type="entry name" value="HATPase_dom"/>
</dbReference>
<dbReference type="InterPro" id="IPR000700">
    <property type="entry name" value="PAS-assoc_C"/>
</dbReference>
<name>A0ABS0YD81_9BACT</name>
<evidence type="ECO:0000256" key="4">
    <source>
        <dbReference type="ARBA" id="ARBA00022679"/>
    </source>
</evidence>
<dbReference type="SUPFAM" id="SSF47384">
    <property type="entry name" value="Homodimeric domain of signal transducing histidine kinase"/>
    <property type="match status" value="1"/>
</dbReference>
<sequence>MTRKPGAIQAADKEDAMAHLAAIVDSSNDAILSKTPDGTITSWNQAAQHLYGYDAEEAVGQNISMLVPPDRLDELDRITRKVLQGEKIRNLETVRLAKGGRMVQVSLTLSPIFDPQGVLTGISIIARENAERIQKELLLRESERYYRSLVEMAPDAVLVHHDGAFLYANCAALGTYGARALSQLQQHTVLDLVHPEDRQAMRDSIETAMEGKEPSTLEFRLLRLDGGERCMEGSSTRIDYQGAHAIQMIARDISERRTAEEERESMLRQLAFQQERFEAIVEQLPVGVIIAEAPSGKVVYQNELTRTIFREDVGEAAGSSDFERWKMYTLDGTPLSSEQYPLIRAISRGETVFAEEYQIQRGDGSRGFISVNATPLRDISGDVISGLAAFNDITESRSAAKALLESEERLKLALDAAQMGSCDIDVASGRGVWSRRHYLLMGYPDPQQETGAATLAMWQDRIHPADKNRVLTELDRACKERDLFSSEHRIFRFDDEAQLWVNVLGRFWCEDTSCRFIGVIFDVTGRKAIEGELRRSVQHFRDLADSMPQIVWTANPDGNLDYLNAHFENYTGVQRSILVQSKGDPGQLITDCIHPEDREPTAQAWSHAVASGEIYQIEQRIKYSNDGYRWHLSRAVPQLDEEGRVVKWYGTATDINDLRETQEKLRASETRFRWLYESSLIAIFFWNRDGFITDANDAYCELVGYSGDECRGGTLSLSDVTPPAEYAKDRAAMDETITRGISRTYQKIFIRRTSKEPVAALTAMARMADSPAEGIGFAIDLTDLKRAEQALKESEARLKLAVEATGLGIFDVSLQTGKGNWSPIAKQHYGLSTESDLDLDTVLRLVHPDDRERLEQIVRDARSTTGAGLYSADYRTAPPDGKIRWLSMRARVSYDEHGAPLRLVGACLNITDSVLAQDALREEMTERIRAVEELRRQEQLLIRQGRLAAMGEMIGNIAHQWRQPLNTLGLIVQELPSFYEQGMFTREYLDNSVSRAMQVINYMSQTIDGFRNFFGPEKEKQKFVVATTLEQTLAILQAAFAAARITFDVQADPEAEIFGSPNEYSQVLVNILMNAKDALLERKVAEPRIQIRLRRHHGKTVLCIEDNAGGIPAGIIEKVFDPYFTTKGPDKGTGIGLFMSKTIVEKNMKGTLTVSNTEQGARFCIEV</sequence>
<keyword evidence="3" id="KW-0597">Phosphoprotein</keyword>
<accession>A0ABS0YD81</accession>
<dbReference type="InterPro" id="IPR003661">
    <property type="entry name" value="HisK_dim/P_dom"/>
</dbReference>
<dbReference type="Pfam" id="PF02518">
    <property type="entry name" value="HATPase_c"/>
    <property type="match status" value="1"/>
</dbReference>